<dbReference type="OrthoDB" id="3255767at2759"/>
<organism evidence="1 2">
    <name type="scientific">Laetiporus sulphureus 93-53</name>
    <dbReference type="NCBI Taxonomy" id="1314785"/>
    <lineage>
        <taxon>Eukaryota</taxon>
        <taxon>Fungi</taxon>
        <taxon>Dikarya</taxon>
        <taxon>Basidiomycota</taxon>
        <taxon>Agaricomycotina</taxon>
        <taxon>Agaricomycetes</taxon>
        <taxon>Polyporales</taxon>
        <taxon>Laetiporus</taxon>
    </lineage>
</organism>
<dbReference type="InParanoid" id="A0A165B384"/>
<dbReference type="RefSeq" id="XP_040757877.1">
    <property type="nucleotide sequence ID" value="XM_040905270.1"/>
</dbReference>
<keyword evidence="2" id="KW-1185">Reference proteome</keyword>
<dbReference type="Gene3D" id="3.60.130.30">
    <property type="match status" value="1"/>
</dbReference>
<gene>
    <name evidence="1" type="ORF">LAESUDRAFT_666786</name>
</gene>
<name>A0A165B384_9APHY</name>
<dbReference type="Proteomes" id="UP000076871">
    <property type="component" value="Unassembled WGS sequence"/>
</dbReference>
<dbReference type="EMBL" id="KV427695">
    <property type="protein sequence ID" value="KZT00137.1"/>
    <property type="molecule type" value="Genomic_DNA"/>
</dbReference>
<accession>A0A165B384</accession>
<proteinExistence type="predicted"/>
<evidence type="ECO:0000313" key="1">
    <source>
        <dbReference type="EMBL" id="KZT00137.1"/>
    </source>
</evidence>
<sequence>EITPSVDFIRNATTLRHSTAIVKSMRILSLRVNAIIKAGDPRFYKHAVVIREKMEKDNTAAELLGSIDPLVLEGREILVNSQSSTHVDRYDPILAWVIIVALGNFKGGHIYFPSLGLKVRLLPGDAVMMRGRILPHKVEDWEGTQRISIPHFTHLSIWKKYGMANDVSA</sequence>
<dbReference type="AlphaFoldDB" id="A0A165B384"/>
<evidence type="ECO:0000313" key="2">
    <source>
        <dbReference type="Proteomes" id="UP000076871"/>
    </source>
</evidence>
<feature type="non-terminal residue" evidence="1">
    <location>
        <position position="1"/>
    </location>
</feature>
<reference evidence="1 2" key="1">
    <citation type="journal article" date="2016" name="Mol. Biol. Evol.">
        <title>Comparative Genomics of Early-Diverging Mushroom-Forming Fungi Provides Insights into the Origins of Lignocellulose Decay Capabilities.</title>
        <authorList>
            <person name="Nagy L.G."/>
            <person name="Riley R."/>
            <person name="Tritt A."/>
            <person name="Adam C."/>
            <person name="Daum C."/>
            <person name="Floudas D."/>
            <person name="Sun H."/>
            <person name="Yadav J.S."/>
            <person name="Pangilinan J."/>
            <person name="Larsson K.H."/>
            <person name="Matsuura K."/>
            <person name="Barry K."/>
            <person name="Labutti K."/>
            <person name="Kuo R."/>
            <person name="Ohm R.A."/>
            <person name="Bhattacharya S.S."/>
            <person name="Shirouzu T."/>
            <person name="Yoshinaga Y."/>
            <person name="Martin F.M."/>
            <person name="Grigoriev I.V."/>
            <person name="Hibbett D.S."/>
        </authorList>
    </citation>
    <scope>NUCLEOTIDE SEQUENCE [LARGE SCALE GENOMIC DNA]</scope>
    <source>
        <strain evidence="1 2">93-53</strain>
    </source>
</reference>
<evidence type="ECO:0008006" key="3">
    <source>
        <dbReference type="Google" id="ProtNLM"/>
    </source>
</evidence>
<dbReference type="GeneID" id="63822300"/>
<protein>
    <recommendedName>
        <fullName evidence="3">Fe2OG dioxygenase domain-containing protein</fullName>
    </recommendedName>
</protein>